<dbReference type="Gene3D" id="1.10.510.10">
    <property type="entry name" value="Transferase(Phosphotransferase) domain 1"/>
    <property type="match status" value="1"/>
</dbReference>
<comment type="subcellular location">
    <subcellularLocation>
        <location evidence="7">Endomembrane system</location>
        <topology evidence="7">Single-pass type I membrane protein</topology>
    </subcellularLocation>
</comment>
<feature type="chain" id="PRO_5032878562" description="Protein kinase domain-containing protein" evidence="10">
    <location>
        <begin position="25"/>
        <end position="655"/>
    </location>
</feature>
<dbReference type="PROSITE" id="PS50011">
    <property type="entry name" value="PROTEIN_KINASE_DOM"/>
    <property type="match status" value="1"/>
</dbReference>
<dbReference type="SUPFAM" id="SSF56112">
    <property type="entry name" value="Protein kinase-like (PK-like)"/>
    <property type="match status" value="1"/>
</dbReference>
<dbReference type="CDD" id="cd21699">
    <property type="entry name" value="JMTM_APP_like"/>
    <property type="match status" value="1"/>
</dbReference>
<keyword evidence="6 9" id="KW-0472">Membrane</keyword>
<dbReference type="InterPro" id="IPR032675">
    <property type="entry name" value="LRR_dom_sf"/>
</dbReference>
<dbReference type="GO" id="GO:0004672">
    <property type="term" value="F:protein kinase activity"/>
    <property type="evidence" value="ECO:0007669"/>
    <property type="project" value="InterPro"/>
</dbReference>
<accession>A0A835H2T3</accession>
<keyword evidence="2 9" id="KW-0812">Transmembrane</keyword>
<dbReference type="InterPro" id="IPR001245">
    <property type="entry name" value="Ser-Thr/Tyr_kinase_cat_dom"/>
</dbReference>
<evidence type="ECO:0000256" key="7">
    <source>
        <dbReference type="ARBA" id="ARBA00046288"/>
    </source>
</evidence>
<dbReference type="Proteomes" id="UP000631114">
    <property type="component" value="Unassembled WGS sequence"/>
</dbReference>
<protein>
    <recommendedName>
        <fullName evidence="11">Protein kinase domain-containing protein</fullName>
    </recommendedName>
</protein>
<name>A0A835H2T3_9MAGN</name>
<feature type="signal peptide" evidence="10">
    <location>
        <begin position="1"/>
        <end position="24"/>
    </location>
</feature>
<dbReference type="Gene3D" id="3.30.200.20">
    <property type="entry name" value="Phosphorylase Kinase, domain 1"/>
    <property type="match status" value="1"/>
</dbReference>
<dbReference type="Pfam" id="PF00560">
    <property type="entry name" value="LRR_1"/>
    <property type="match status" value="1"/>
</dbReference>
<evidence type="ECO:0000256" key="9">
    <source>
        <dbReference type="SAM" id="Phobius"/>
    </source>
</evidence>
<dbReference type="SUPFAM" id="SSF52058">
    <property type="entry name" value="L domain-like"/>
    <property type="match status" value="1"/>
</dbReference>
<dbReference type="AlphaFoldDB" id="A0A835H2T3"/>
<dbReference type="GO" id="GO:0012505">
    <property type="term" value="C:endomembrane system"/>
    <property type="evidence" value="ECO:0007669"/>
    <property type="project" value="UniProtKB-SubCell"/>
</dbReference>
<dbReference type="InterPro" id="IPR013210">
    <property type="entry name" value="LRR_N_plant-typ"/>
</dbReference>
<reference evidence="12 13" key="1">
    <citation type="submission" date="2020-10" db="EMBL/GenBank/DDBJ databases">
        <title>The Coptis chinensis genome and diversification of protoberbering-type alkaloids.</title>
        <authorList>
            <person name="Wang B."/>
            <person name="Shu S."/>
            <person name="Song C."/>
            <person name="Liu Y."/>
        </authorList>
    </citation>
    <scope>NUCLEOTIDE SEQUENCE [LARGE SCALE GENOMIC DNA]</scope>
    <source>
        <strain evidence="12">HL-2020</strain>
        <tissue evidence="12">Leaf</tissue>
    </source>
</reference>
<evidence type="ECO:0000313" key="13">
    <source>
        <dbReference type="Proteomes" id="UP000631114"/>
    </source>
</evidence>
<organism evidence="12 13">
    <name type="scientific">Coptis chinensis</name>
    <dbReference type="NCBI Taxonomy" id="261450"/>
    <lineage>
        <taxon>Eukaryota</taxon>
        <taxon>Viridiplantae</taxon>
        <taxon>Streptophyta</taxon>
        <taxon>Embryophyta</taxon>
        <taxon>Tracheophyta</taxon>
        <taxon>Spermatophyta</taxon>
        <taxon>Magnoliopsida</taxon>
        <taxon>Ranunculales</taxon>
        <taxon>Ranunculaceae</taxon>
        <taxon>Coptidoideae</taxon>
        <taxon>Coptis</taxon>
    </lineage>
</organism>
<dbReference type="GO" id="GO:0005524">
    <property type="term" value="F:ATP binding"/>
    <property type="evidence" value="ECO:0007669"/>
    <property type="project" value="InterPro"/>
</dbReference>
<keyword evidence="4" id="KW-0677">Repeat</keyword>
<dbReference type="OrthoDB" id="291737at2759"/>
<dbReference type="InterPro" id="IPR011009">
    <property type="entry name" value="Kinase-like_dom_sf"/>
</dbReference>
<keyword evidence="3 10" id="KW-0732">Signal</keyword>
<dbReference type="InterPro" id="IPR000719">
    <property type="entry name" value="Prot_kinase_dom"/>
</dbReference>
<evidence type="ECO:0000256" key="3">
    <source>
        <dbReference type="ARBA" id="ARBA00022729"/>
    </source>
</evidence>
<dbReference type="PANTHER" id="PTHR46084:SF14">
    <property type="entry name" value="PROTEIN KINASE DOMAIN-CONTAINING PROTEIN"/>
    <property type="match status" value="1"/>
</dbReference>
<sequence length="655" mass="72569">MDKKRRYTILVLFLFFWNLDLSWSLNSEGVSLLRFRDKVVKDPYGALLNWNRNDGEENPCSWFGIECSDGRVVILNLKDLCLEGTISPELGNLARVKSIVLRNNSFSGAIPEEIKDLEDLEVLDLGYNNFSGPLPVDLGSNLSLTILLLDNNKFLRGISPELNELWKLSEIQVDEKDLSTSVHGKSCNSRSISRNIVEARDVAYRKLLQLEDSSVSRKAKDKKKAPVWTPLPSPSPFSSPSPSPSPTPSPSPSPVPSASPPSNATPAESPHGVAKPPSSPLVLPSPTASPSRLKHSSSPSTWLIVTGSIGAAAIMSVLVVGILILRGNKAVIIKPWATGLSGQLQKAFVTGVPKLKRSELEIACEDFSNVISSSSDDIVYKGTLSSGVEIAVTSTTVTSAKDWSKHLEGAFRKKIDTLSKVNHKNFVNLLGFCEEEEPFTRMMIFEYAPNGTLFEHLHIKESEHLDWGVRLRIAMGIAYCLEHIHQMNPPVVHKKLHSSTIYLTEDYAAKISDFGFWNEPTMAKMRSAGMDDTPSTDPENNVYSFGVILLEMITGRLSNSLDDGPLVDWALNFLGRKRPFKDMVDPTLKSFQEDDIEKLCQVITSCIHSDPNQRPKMSEITAWLREITSMTPDRATPRLSPLWWAELEILSTEAS</sequence>
<keyword evidence="13" id="KW-1185">Reference proteome</keyword>
<feature type="region of interest" description="Disordered" evidence="8">
    <location>
        <begin position="214"/>
        <end position="298"/>
    </location>
</feature>
<dbReference type="EMBL" id="JADFTS010000008">
    <property type="protein sequence ID" value="KAF9592325.1"/>
    <property type="molecule type" value="Genomic_DNA"/>
</dbReference>
<dbReference type="Pfam" id="PF08263">
    <property type="entry name" value="LRRNT_2"/>
    <property type="match status" value="1"/>
</dbReference>
<feature type="compositionally biased region" description="Low complexity" evidence="8">
    <location>
        <begin position="280"/>
        <end position="298"/>
    </location>
</feature>
<feature type="transmembrane region" description="Helical" evidence="9">
    <location>
        <begin position="302"/>
        <end position="325"/>
    </location>
</feature>
<keyword evidence="1" id="KW-0433">Leucine-rich repeat</keyword>
<proteinExistence type="predicted"/>
<evidence type="ECO:0000256" key="6">
    <source>
        <dbReference type="ARBA" id="ARBA00023136"/>
    </source>
</evidence>
<comment type="caution">
    <text evidence="12">The sequence shown here is derived from an EMBL/GenBank/DDBJ whole genome shotgun (WGS) entry which is preliminary data.</text>
</comment>
<dbReference type="InterPro" id="IPR001611">
    <property type="entry name" value="Leu-rich_rpt"/>
</dbReference>
<gene>
    <name evidence="12" type="ORF">IFM89_014233</name>
</gene>
<dbReference type="Pfam" id="PF07714">
    <property type="entry name" value="PK_Tyr_Ser-Thr"/>
    <property type="match status" value="1"/>
</dbReference>
<feature type="compositionally biased region" description="Low complexity" evidence="8">
    <location>
        <begin position="260"/>
        <end position="270"/>
    </location>
</feature>
<dbReference type="Gene3D" id="3.80.10.10">
    <property type="entry name" value="Ribonuclease Inhibitor"/>
    <property type="match status" value="1"/>
</dbReference>
<evidence type="ECO:0000256" key="1">
    <source>
        <dbReference type="ARBA" id="ARBA00022614"/>
    </source>
</evidence>
<evidence type="ECO:0000259" key="11">
    <source>
        <dbReference type="PROSITE" id="PS50011"/>
    </source>
</evidence>
<evidence type="ECO:0000313" key="12">
    <source>
        <dbReference type="EMBL" id="KAF9592325.1"/>
    </source>
</evidence>
<evidence type="ECO:0000256" key="4">
    <source>
        <dbReference type="ARBA" id="ARBA00022737"/>
    </source>
</evidence>
<evidence type="ECO:0000256" key="8">
    <source>
        <dbReference type="SAM" id="MobiDB-lite"/>
    </source>
</evidence>
<feature type="compositionally biased region" description="Pro residues" evidence="8">
    <location>
        <begin position="229"/>
        <end position="259"/>
    </location>
</feature>
<keyword evidence="5 9" id="KW-1133">Transmembrane helix</keyword>
<dbReference type="FunFam" id="3.80.10.10:FF:000400">
    <property type="entry name" value="Nuclear pore complex protein NUP107"/>
    <property type="match status" value="1"/>
</dbReference>
<evidence type="ECO:0000256" key="10">
    <source>
        <dbReference type="SAM" id="SignalP"/>
    </source>
</evidence>
<feature type="domain" description="Protein kinase" evidence="11">
    <location>
        <begin position="365"/>
        <end position="624"/>
    </location>
</feature>
<evidence type="ECO:0000256" key="2">
    <source>
        <dbReference type="ARBA" id="ARBA00022692"/>
    </source>
</evidence>
<evidence type="ECO:0000256" key="5">
    <source>
        <dbReference type="ARBA" id="ARBA00022989"/>
    </source>
</evidence>
<dbReference type="FunFam" id="3.30.200.20:FF:000489">
    <property type="entry name" value="Inactive receptor-like serine/threonine-protein kinase"/>
    <property type="match status" value="1"/>
</dbReference>
<dbReference type="PANTHER" id="PTHR46084">
    <property type="entry name" value="PROTEIN MALE DISCOVERER 2"/>
    <property type="match status" value="1"/>
</dbReference>